<evidence type="ECO:0000313" key="1">
    <source>
        <dbReference type="EMBL" id="KAH3892054.1"/>
    </source>
</evidence>
<evidence type="ECO:0000313" key="2">
    <source>
        <dbReference type="Proteomes" id="UP000828390"/>
    </source>
</evidence>
<organism evidence="1 2">
    <name type="scientific">Dreissena polymorpha</name>
    <name type="common">Zebra mussel</name>
    <name type="synonym">Mytilus polymorpha</name>
    <dbReference type="NCBI Taxonomy" id="45954"/>
    <lineage>
        <taxon>Eukaryota</taxon>
        <taxon>Metazoa</taxon>
        <taxon>Spiralia</taxon>
        <taxon>Lophotrochozoa</taxon>
        <taxon>Mollusca</taxon>
        <taxon>Bivalvia</taxon>
        <taxon>Autobranchia</taxon>
        <taxon>Heteroconchia</taxon>
        <taxon>Euheterodonta</taxon>
        <taxon>Imparidentia</taxon>
        <taxon>Neoheterodontei</taxon>
        <taxon>Myida</taxon>
        <taxon>Dreissenoidea</taxon>
        <taxon>Dreissenidae</taxon>
        <taxon>Dreissena</taxon>
    </lineage>
</organism>
<sequence length="59" mass="6607">MTLKKTARNIIINSSSPHSYAFTFQVPTPGTSYIDPCLHPHLVHTPHEESGDRLIAEFC</sequence>
<gene>
    <name evidence="1" type="ORF">DPMN_016166</name>
</gene>
<reference evidence="1" key="2">
    <citation type="submission" date="2020-11" db="EMBL/GenBank/DDBJ databases">
        <authorList>
            <person name="McCartney M.A."/>
            <person name="Auch B."/>
            <person name="Kono T."/>
            <person name="Mallez S."/>
            <person name="Becker A."/>
            <person name="Gohl D.M."/>
            <person name="Silverstein K.A.T."/>
            <person name="Koren S."/>
            <person name="Bechman K.B."/>
            <person name="Herman A."/>
            <person name="Abrahante J.E."/>
            <person name="Garbe J."/>
        </authorList>
    </citation>
    <scope>NUCLEOTIDE SEQUENCE</scope>
    <source>
        <strain evidence="1">Duluth1</strain>
        <tissue evidence="1">Whole animal</tissue>
    </source>
</reference>
<comment type="caution">
    <text evidence="1">The sequence shown here is derived from an EMBL/GenBank/DDBJ whole genome shotgun (WGS) entry which is preliminary data.</text>
</comment>
<protein>
    <submittedName>
        <fullName evidence="1">Uncharacterized protein</fullName>
    </submittedName>
</protein>
<dbReference type="EMBL" id="JAIWYP010000001">
    <property type="protein sequence ID" value="KAH3892054.1"/>
    <property type="molecule type" value="Genomic_DNA"/>
</dbReference>
<proteinExistence type="predicted"/>
<dbReference type="AlphaFoldDB" id="A0A9D4NE92"/>
<reference evidence="1" key="1">
    <citation type="journal article" date="2019" name="bioRxiv">
        <title>The Genome of the Zebra Mussel, Dreissena polymorpha: A Resource for Invasive Species Research.</title>
        <authorList>
            <person name="McCartney M.A."/>
            <person name="Auch B."/>
            <person name="Kono T."/>
            <person name="Mallez S."/>
            <person name="Zhang Y."/>
            <person name="Obille A."/>
            <person name="Becker A."/>
            <person name="Abrahante J.E."/>
            <person name="Garbe J."/>
            <person name="Badalamenti J.P."/>
            <person name="Herman A."/>
            <person name="Mangelson H."/>
            <person name="Liachko I."/>
            <person name="Sullivan S."/>
            <person name="Sone E.D."/>
            <person name="Koren S."/>
            <person name="Silverstein K.A.T."/>
            <person name="Beckman K.B."/>
            <person name="Gohl D.M."/>
        </authorList>
    </citation>
    <scope>NUCLEOTIDE SEQUENCE</scope>
    <source>
        <strain evidence="1">Duluth1</strain>
        <tissue evidence="1">Whole animal</tissue>
    </source>
</reference>
<keyword evidence="2" id="KW-1185">Reference proteome</keyword>
<name>A0A9D4NE92_DREPO</name>
<accession>A0A9D4NE92</accession>
<dbReference type="Proteomes" id="UP000828390">
    <property type="component" value="Unassembled WGS sequence"/>
</dbReference>